<comment type="caution">
    <text evidence="14">The sequence shown here is derived from an EMBL/GenBank/DDBJ whole genome shotgun (WGS) entry which is preliminary data.</text>
</comment>
<evidence type="ECO:0000256" key="5">
    <source>
        <dbReference type="ARBA" id="ARBA00022741"/>
    </source>
</evidence>
<dbReference type="Pfam" id="PF03129">
    <property type="entry name" value="HGTP_anticodon"/>
    <property type="match status" value="1"/>
</dbReference>
<dbReference type="PIRSF" id="PIRSF001549">
    <property type="entry name" value="His-tRNA_synth"/>
    <property type="match status" value="1"/>
</dbReference>
<dbReference type="FunFam" id="3.30.930.10:FF:000061">
    <property type="entry name" value="Histidine--tRNA ligase, cytoplasmic"/>
    <property type="match status" value="1"/>
</dbReference>
<evidence type="ECO:0000256" key="7">
    <source>
        <dbReference type="ARBA" id="ARBA00022917"/>
    </source>
</evidence>
<gene>
    <name evidence="14" type="ORF">Sradi_1791000</name>
</gene>
<dbReference type="EMBL" id="JACGWJ010000007">
    <property type="protein sequence ID" value="KAL0408566.1"/>
    <property type="molecule type" value="Genomic_DNA"/>
</dbReference>
<feature type="binding site" evidence="11">
    <location>
        <position position="102"/>
    </location>
    <ligand>
        <name>L-histidine</name>
        <dbReference type="ChEBI" id="CHEBI:57595"/>
    </ligand>
</feature>
<dbReference type="CDD" id="cd00773">
    <property type="entry name" value="HisRS-like_core"/>
    <property type="match status" value="1"/>
</dbReference>
<feature type="binding site" evidence="11">
    <location>
        <position position="239"/>
    </location>
    <ligand>
        <name>L-histidine</name>
        <dbReference type="ChEBI" id="CHEBI:57595"/>
    </ligand>
</feature>
<reference evidence="14" key="2">
    <citation type="journal article" date="2024" name="Plant">
        <title>Genomic evolution and insights into agronomic trait innovations of Sesamum species.</title>
        <authorList>
            <person name="Miao H."/>
            <person name="Wang L."/>
            <person name="Qu L."/>
            <person name="Liu H."/>
            <person name="Sun Y."/>
            <person name="Le M."/>
            <person name="Wang Q."/>
            <person name="Wei S."/>
            <person name="Zheng Y."/>
            <person name="Lin W."/>
            <person name="Duan Y."/>
            <person name="Cao H."/>
            <person name="Xiong S."/>
            <person name="Wang X."/>
            <person name="Wei L."/>
            <person name="Li C."/>
            <person name="Ma Q."/>
            <person name="Ju M."/>
            <person name="Zhao R."/>
            <person name="Li G."/>
            <person name="Mu C."/>
            <person name="Tian Q."/>
            <person name="Mei H."/>
            <person name="Zhang T."/>
            <person name="Gao T."/>
            <person name="Zhang H."/>
        </authorList>
    </citation>
    <scope>NUCLEOTIDE SEQUENCE</scope>
    <source>
        <strain evidence="14">G02</strain>
    </source>
</reference>
<feature type="domain" description="Anticodon-binding" evidence="12">
    <location>
        <begin position="325"/>
        <end position="400"/>
    </location>
</feature>
<keyword evidence="8" id="KW-0030">Aminoacyl-tRNA synthetase</keyword>
<dbReference type="PANTHER" id="PTHR11476">
    <property type="entry name" value="HISTIDYL-TRNA SYNTHETASE"/>
    <property type="match status" value="1"/>
</dbReference>
<dbReference type="GO" id="GO:0005739">
    <property type="term" value="C:mitochondrion"/>
    <property type="evidence" value="ECO:0007669"/>
    <property type="project" value="TreeGrafter"/>
</dbReference>
<dbReference type="InterPro" id="IPR045864">
    <property type="entry name" value="aa-tRNA-synth_II/BPL/LPL"/>
</dbReference>
<feature type="binding site" evidence="11">
    <location>
        <begin position="243"/>
        <end position="244"/>
    </location>
    <ligand>
        <name>L-histidine</name>
        <dbReference type="ChEBI" id="CHEBI:57595"/>
    </ligand>
</feature>
<dbReference type="AlphaFoldDB" id="A0AAW2TYY4"/>
<evidence type="ECO:0000256" key="2">
    <source>
        <dbReference type="ARBA" id="ARBA00012815"/>
    </source>
</evidence>
<evidence type="ECO:0000256" key="3">
    <source>
        <dbReference type="ARBA" id="ARBA00015302"/>
    </source>
</evidence>
<feature type="domain" description="Class II Histidinyl-tRNA synthetase (HisRS)-like catalytic core" evidence="13">
    <location>
        <begin position="4"/>
        <end position="292"/>
    </location>
</feature>
<dbReference type="SUPFAM" id="SSF55681">
    <property type="entry name" value="Class II aaRS and biotin synthetases"/>
    <property type="match status" value="1"/>
</dbReference>
<evidence type="ECO:0000256" key="10">
    <source>
        <dbReference type="ARBA" id="ARBA00047639"/>
    </source>
</evidence>
<dbReference type="GO" id="GO:0032543">
    <property type="term" value="P:mitochondrial translation"/>
    <property type="evidence" value="ECO:0007669"/>
    <property type="project" value="TreeGrafter"/>
</dbReference>
<dbReference type="InterPro" id="IPR036621">
    <property type="entry name" value="Anticodon-bd_dom_sf"/>
</dbReference>
<dbReference type="GO" id="GO:0005829">
    <property type="term" value="C:cytosol"/>
    <property type="evidence" value="ECO:0007669"/>
    <property type="project" value="TreeGrafter"/>
</dbReference>
<dbReference type="Pfam" id="PF13393">
    <property type="entry name" value="tRNA-synt_His"/>
    <property type="match status" value="1"/>
</dbReference>
<proteinExistence type="inferred from homology"/>
<keyword evidence="5" id="KW-0547">Nucleotide-binding</keyword>
<dbReference type="GO" id="GO:0004821">
    <property type="term" value="F:histidine-tRNA ligase activity"/>
    <property type="evidence" value="ECO:0007669"/>
    <property type="project" value="UniProtKB-EC"/>
</dbReference>
<evidence type="ECO:0000256" key="9">
    <source>
        <dbReference type="ARBA" id="ARBA00030619"/>
    </source>
</evidence>
<feature type="binding site" evidence="11">
    <location>
        <position position="106"/>
    </location>
    <ligand>
        <name>L-histidine</name>
        <dbReference type="ChEBI" id="CHEBI:57595"/>
    </ligand>
</feature>
<dbReference type="Gene3D" id="3.30.930.10">
    <property type="entry name" value="Bira Bifunctional Protein, Domain 2"/>
    <property type="match status" value="1"/>
</dbReference>
<dbReference type="InterPro" id="IPR041715">
    <property type="entry name" value="HisRS-like_core"/>
</dbReference>
<keyword evidence="4 14" id="KW-0436">Ligase</keyword>
<evidence type="ECO:0000313" key="14">
    <source>
        <dbReference type="EMBL" id="KAL0408566.1"/>
    </source>
</evidence>
<dbReference type="InterPro" id="IPR004516">
    <property type="entry name" value="HisRS/HisZ"/>
</dbReference>
<comment type="similarity">
    <text evidence="1">Belongs to the class-II aminoacyl-tRNA synthetase family.</text>
</comment>
<evidence type="ECO:0000259" key="12">
    <source>
        <dbReference type="Pfam" id="PF03129"/>
    </source>
</evidence>
<evidence type="ECO:0000256" key="4">
    <source>
        <dbReference type="ARBA" id="ARBA00022598"/>
    </source>
</evidence>
<dbReference type="EC" id="6.1.1.21" evidence="2"/>
<keyword evidence="7" id="KW-0648">Protein biosynthesis</keyword>
<keyword evidence="6" id="KW-0067">ATP-binding</keyword>
<dbReference type="InterPro" id="IPR004154">
    <property type="entry name" value="Anticodon-bd"/>
</dbReference>
<name>A0AAW2TYY4_SESRA</name>
<dbReference type="Gene3D" id="3.40.50.800">
    <property type="entry name" value="Anticodon-binding domain"/>
    <property type="match status" value="1"/>
</dbReference>
<evidence type="ECO:0000256" key="8">
    <source>
        <dbReference type="ARBA" id="ARBA00023146"/>
    </source>
</evidence>
<dbReference type="PANTHER" id="PTHR11476:SF7">
    <property type="entry name" value="HISTIDINE--TRNA LIGASE"/>
    <property type="match status" value="1"/>
</dbReference>
<evidence type="ECO:0000256" key="11">
    <source>
        <dbReference type="PIRSR" id="PIRSR001549-1"/>
    </source>
</evidence>
<comment type="catalytic activity">
    <reaction evidence="10">
        <text>tRNA(His) + L-histidine + ATP = L-histidyl-tRNA(His) + AMP + diphosphate + H(+)</text>
        <dbReference type="Rhea" id="RHEA:17313"/>
        <dbReference type="Rhea" id="RHEA-COMP:9665"/>
        <dbReference type="Rhea" id="RHEA-COMP:9689"/>
        <dbReference type="ChEBI" id="CHEBI:15378"/>
        <dbReference type="ChEBI" id="CHEBI:30616"/>
        <dbReference type="ChEBI" id="CHEBI:33019"/>
        <dbReference type="ChEBI" id="CHEBI:57595"/>
        <dbReference type="ChEBI" id="CHEBI:78442"/>
        <dbReference type="ChEBI" id="CHEBI:78527"/>
        <dbReference type="ChEBI" id="CHEBI:456215"/>
        <dbReference type="EC" id="6.1.1.21"/>
    </reaction>
</comment>
<feature type="binding site" evidence="11">
    <location>
        <position position="88"/>
    </location>
    <ligand>
        <name>L-histidine</name>
        <dbReference type="ChEBI" id="CHEBI:57595"/>
    </ligand>
</feature>
<reference evidence="14" key="1">
    <citation type="submission" date="2020-06" db="EMBL/GenBank/DDBJ databases">
        <authorList>
            <person name="Li T."/>
            <person name="Hu X."/>
            <person name="Zhang T."/>
            <person name="Song X."/>
            <person name="Zhang H."/>
            <person name="Dai N."/>
            <person name="Sheng W."/>
            <person name="Hou X."/>
            <person name="Wei L."/>
        </authorList>
    </citation>
    <scope>NUCLEOTIDE SEQUENCE</scope>
    <source>
        <strain evidence="14">G02</strain>
        <tissue evidence="14">Leaf</tissue>
    </source>
</reference>
<organism evidence="14">
    <name type="scientific">Sesamum radiatum</name>
    <name type="common">Black benniseed</name>
    <dbReference type="NCBI Taxonomy" id="300843"/>
    <lineage>
        <taxon>Eukaryota</taxon>
        <taxon>Viridiplantae</taxon>
        <taxon>Streptophyta</taxon>
        <taxon>Embryophyta</taxon>
        <taxon>Tracheophyta</taxon>
        <taxon>Spermatophyta</taxon>
        <taxon>Magnoliopsida</taxon>
        <taxon>eudicotyledons</taxon>
        <taxon>Gunneridae</taxon>
        <taxon>Pentapetalae</taxon>
        <taxon>asterids</taxon>
        <taxon>lamiids</taxon>
        <taxon>Lamiales</taxon>
        <taxon>Pedaliaceae</taxon>
        <taxon>Sesamum</taxon>
    </lineage>
</organism>
<dbReference type="GO" id="GO:0005524">
    <property type="term" value="F:ATP binding"/>
    <property type="evidence" value="ECO:0007669"/>
    <property type="project" value="UniProtKB-KW"/>
</dbReference>
<feature type="binding site" evidence="11">
    <location>
        <begin position="61"/>
        <end position="63"/>
    </location>
    <ligand>
        <name>L-histidine</name>
        <dbReference type="ChEBI" id="CHEBI:57595"/>
    </ligand>
</feature>
<sequence>MAVREKAFAIIVEVFKRHGAMALDTPAFELRETLMGKYGEDSKLIYDLADQGGELCSLRYDLTVPFARYVAMNGLTSFKRYQIAKVYRRDNPSKGRYREFYQCDFDIAGQFEKMGPDFEVKLNHRKLLDGMLAICGVPQEKFRTICSSIDKLDKQTFEQIKKEMVEEKGLTEETADKIGTFVKERGSPVDLLSKLKQEGSEFLTNSEAELALNELEILFGALAKSKCINKVVFDLSLARGLDYYTGVIFEAVFKGATQVGSIAAGGRYDNLIGMFGTKQVPAVGISLGIERVFAIMEQLQKDKNQEIRATETQILVSILGDDLSLGAELVSELWGAKLKAEFMVNKRVIKHIDRARGSKIPYMVIVGDHELNKGIVKLKDVTAAVEYEVPRNGLVEDLQRRLNSTSP</sequence>
<protein>
    <recommendedName>
        <fullName evidence="3">Histidine--tRNA ligase, cytoplasmic</fullName>
        <ecNumber evidence="2">6.1.1.21</ecNumber>
    </recommendedName>
    <alternativeName>
        <fullName evidence="9">Histidyl-tRNA synthetase</fullName>
    </alternativeName>
</protein>
<dbReference type="SUPFAM" id="SSF52954">
    <property type="entry name" value="Class II aaRS ABD-related"/>
    <property type="match status" value="1"/>
</dbReference>
<evidence type="ECO:0000256" key="1">
    <source>
        <dbReference type="ARBA" id="ARBA00008226"/>
    </source>
</evidence>
<accession>A0AAW2TYY4</accession>
<dbReference type="GO" id="GO:0006427">
    <property type="term" value="P:histidyl-tRNA aminoacylation"/>
    <property type="evidence" value="ECO:0007669"/>
    <property type="project" value="TreeGrafter"/>
</dbReference>
<evidence type="ECO:0000256" key="6">
    <source>
        <dbReference type="ARBA" id="ARBA00022840"/>
    </source>
</evidence>
<evidence type="ECO:0000259" key="13">
    <source>
        <dbReference type="Pfam" id="PF13393"/>
    </source>
</evidence>
<dbReference type="GO" id="GO:0003723">
    <property type="term" value="F:RNA binding"/>
    <property type="evidence" value="ECO:0007669"/>
    <property type="project" value="TreeGrafter"/>
</dbReference>
<dbReference type="FunFam" id="3.40.50.800:FF:000012">
    <property type="entry name" value="Histidine--tRNA ligase, cytoplasmic"/>
    <property type="match status" value="1"/>
</dbReference>